<dbReference type="EMBL" id="LWCS01000015">
    <property type="protein sequence ID" value="OAN39864.1"/>
    <property type="molecule type" value="Genomic_DNA"/>
</dbReference>
<reference evidence="3 4" key="1">
    <citation type="submission" date="2016-04" db="EMBL/GenBank/DDBJ databases">
        <title>Draft Genome Sequences of Staphylococcus capitis Strain H36, S. capitis Strain H65, S. cohnii Strain H62, S. hominis Strain H69, Mycobacterium iranicum Strain H39, Plantibacter sp. Strain H53, Pseudomonas oryzihabitans Strain H72, and Microbacterium sp. Strain H83, isolated from residential settings.</title>
        <authorList>
            <person name="Lymperopoulou D."/>
            <person name="Adams R.I."/>
            <person name="Lindow S."/>
            <person name="Coil D.A."/>
            <person name="Jospin G."/>
            <person name="Eisen J.A."/>
        </authorList>
    </citation>
    <scope>NUCLEOTIDE SEQUENCE [LARGE SCALE GENOMIC DNA]</scope>
    <source>
        <strain evidence="3 4">H39</strain>
    </source>
</reference>
<dbReference type="RefSeq" id="WP_064280890.1">
    <property type="nucleotide sequence ID" value="NZ_LWCS01000015.1"/>
</dbReference>
<name>A0A178LZ14_MYCIR</name>
<dbReference type="InterPro" id="IPR006015">
    <property type="entry name" value="Universal_stress_UspA"/>
</dbReference>
<dbReference type="STRING" id="912594.AWC12_23020"/>
<protein>
    <submittedName>
        <fullName evidence="3">Universal stress protein</fullName>
    </submittedName>
</protein>
<dbReference type="OrthoDB" id="4614783at2"/>
<accession>A0A178LZ14</accession>
<dbReference type="AlphaFoldDB" id="A0A178LZ14"/>
<organism evidence="3 4">
    <name type="scientific">Mycolicibacterium iranicum</name>
    <name type="common">Mycobacterium iranicum</name>
    <dbReference type="NCBI Taxonomy" id="912594"/>
    <lineage>
        <taxon>Bacteria</taxon>
        <taxon>Bacillati</taxon>
        <taxon>Actinomycetota</taxon>
        <taxon>Actinomycetes</taxon>
        <taxon>Mycobacteriales</taxon>
        <taxon>Mycobacteriaceae</taxon>
        <taxon>Mycolicibacterium</taxon>
    </lineage>
</organism>
<dbReference type="InterPro" id="IPR006016">
    <property type="entry name" value="UspA"/>
</dbReference>
<proteinExistence type="inferred from homology"/>
<dbReference type="PRINTS" id="PR01438">
    <property type="entry name" value="UNVRSLSTRESS"/>
</dbReference>
<evidence type="ECO:0000313" key="3">
    <source>
        <dbReference type="EMBL" id="OAN39864.1"/>
    </source>
</evidence>
<dbReference type="SUPFAM" id="SSF52402">
    <property type="entry name" value="Adenine nucleotide alpha hydrolases-like"/>
    <property type="match status" value="1"/>
</dbReference>
<dbReference type="PANTHER" id="PTHR46268">
    <property type="entry name" value="STRESS RESPONSE PROTEIN NHAX"/>
    <property type="match status" value="1"/>
</dbReference>
<dbReference type="Gene3D" id="3.40.50.12370">
    <property type="match status" value="1"/>
</dbReference>
<comment type="caution">
    <text evidence="3">The sequence shown here is derived from an EMBL/GenBank/DDBJ whole genome shotgun (WGS) entry which is preliminary data.</text>
</comment>
<evidence type="ECO:0000259" key="2">
    <source>
        <dbReference type="Pfam" id="PF00582"/>
    </source>
</evidence>
<sequence>MTDATPQPVTAGVDGSTTALHAALWAATEAEFRGAPLRLVYVTKASHESTDEYAEDVRHAHSSLRRARAAVEAAGNAVTIDTAVVSGPPAEALVAESAGAQMICAGSVGIGRYARSILGSTAADLAEKAHCPVAVIRPDAGGGDQAVNWIVVAVTDQPDNDDVVEQAMREAALRHLPVLALGDSSVPESLERQLLSWRERFPDVHIYPIDNRGEVTHFLRKHDEPVLLAVIGERQADQVAQIVGHGHSIFRHSATSALVVR</sequence>
<gene>
    <name evidence="3" type="ORF">A4X20_16035</name>
</gene>
<feature type="domain" description="UspA" evidence="2">
    <location>
        <begin position="8"/>
        <end position="137"/>
    </location>
</feature>
<dbReference type="Proteomes" id="UP000078396">
    <property type="component" value="Unassembled WGS sequence"/>
</dbReference>
<comment type="similarity">
    <text evidence="1">Belongs to the universal stress protein A family.</text>
</comment>
<evidence type="ECO:0000256" key="1">
    <source>
        <dbReference type="ARBA" id="ARBA00008791"/>
    </source>
</evidence>
<dbReference type="Pfam" id="PF00582">
    <property type="entry name" value="Usp"/>
    <property type="match status" value="1"/>
</dbReference>
<evidence type="ECO:0000313" key="4">
    <source>
        <dbReference type="Proteomes" id="UP000078396"/>
    </source>
</evidence>
<dbReference type="PANTHER" id="PTHR46268:SF6">
    <property type="entry name" value="UNIVERSAL STRESS PROTEIN UP12"/>
    <property type="match status" value="1"/>
</dbReference>